<proteinExistence type="predicted"/>
<evidence type="ECO:0000313" key="2">
    <source>
        <dbReference type="Proteomes" id="UP001476950"/>
    </source>
</evidence>
<name>A0ABV0KJJ3_9CYAN</name>
<accession>A0ABV0KJJ3</accession>
<organism evidence="1 2">
    <name type="scientific">Stenomitos frigidus AS-A4</name>
    <dbReference type="NCBI Taxonomy" id="2933935"/>
    <lineage>
        <taxon>Bacteria</taxon>
        <taxon>Bacillati</taxon>
        <taxon>Cyanobacteriota</taxon>
        <taxon>Cyanophyceae</taxon>
        <taxon>Leptolyngbyales</taxon>
        <taxon>Leptolyngbyaceae</taxon>
        <taxon>Stenomitos</taxon>
    </lineage>
</organism>
<evidence type="ECO:0000313" key="1">
    <source>
        <dbReference type="EMBL" id="MEP1059188.1"/>
    </source>
</evidence>
<evidence type="ECO:0008006" key="3">
    <source>
        <dbReference type="Google" id="ProtNLM"/>
    </source>
</evidence>
<gene>
    <name evidence="1" type="ORF">NDI38_12135</name>
</gene>
<comment type="caution">
    <text evidence="1">The sequence shown here is derived from an EMBL/GenBank/DDBJ whole genome shotgun (WGS) entry which is preliminary data.</text>
</comment>
<keyword evidence="2" id="KW-1185">Reference proteome</keyword>
<protein>
    <recommendedName>
        <fullName evidence="3">DUF2007 domain-containing protein</fullName>
    </recommendedName>
</protein>
<reference evidence="1 2" key="1">
    <citation type="submission" date="2022-04" db="EMBL/GenBank/DDBJ databases">
        <title>Positive selection, recombination, and allopatry shape intraspecific diversity of widespread and dominant cyanobacteria.</title>
        <authorList>
            <person name="Wei J."/>
            <person name="Shu W."/>
            <person name="Hu C."/>
        </authorList>
    </citation>
    <scope>NUCLEOTIDE SEQUENCE [LARGE SCALE GENOMIC DNA]</scope>
    <source>
        <strain evidence="1 2">AS-A4</strain>
    </source>
</reference>
<sequence length="103" mass="11649">MSLKTLKRLRTEVTRFFEALTRTSQDADTNETWVTVSTTNLRWEAELMQQVLMAHDIPTRLVALGLGLYMGQGSPAALQVLIEDEQTALNLLRPVEEKTETSE</sequence>
<dbReference type="RefSeq" id="WP_190449067.1">
    <property type="nucleotide sequence ID" value="NZ_JAMPLM010000009.1"/>
</dbReference>
<dbReference type="EMBL" id="JAMPLM010000009">
    <property type="protein sequence ID" value="MEP1059188.1"/>
    <property type="molecule type" value="Genomic_DNA"/>
</dbReference>
<dbReference type="Proteomes" id="UP001476950">
    <property type="component" value="Unassembled WGS sequence"/>
</dbReference>